<evidence type="ECO:0000313" key="11">
    <source>
        <dbReference type="Proteomes" id="UP000887212"/>
    </source>
</evidence>
<dbReference type="InterPro" id="IPR020892">
    <property type="entry name" value="Cyclophilin-type_PPIase_CS"/>
</dbReference>
<keyword evidence="5 7" id="KW-0697">Rotamase</keyword>
<dbReference type="GO" id="GO:0006457">
    <property type="term" value="P:protein folding"/>
    <property type="evidence" value="ECO:0007669"/>
    <property type="project" value="InterPro"/>
</dbReference>
<dbReference type="FunFam" id="2.40.100.10:FF:000004">
    <property type="entry name" value="Peptidyl-prolyl cis-trans isomerase"/>
    <property type="match status" value="1"/>
</dbReference>
<evidence type="ECO:0000256" key="6">
    <source>
        <dbReference type="ARBA" id="ARBA00023235"/>
    </source>
</evidence>
<comment type="similarity">
    <text evidence="3 7">Belongs to the cyclophilin-type PPIase family.</text>
</comment>
<dbReference type="EMBL" id="BPMT01000003">
    <property type="protein sequence ID" value="GIZ92311.1"/>
    <property type="molecule type" value="Genomic_DNA"/>
</dbReference>
<keyword evidence="4" id="KW-0963">Cytoplasm</keyword>
<dbReference type="GO" id="GO:0005737">
    <property type="term" value="C:cytoplasm"/>
    <property type="evidence" value="ECO:0007669"/>
    <property type="project" value="UniProtKB-SubCell"/>
</dbReference>
<dbReference type="InterPro" id="IPR024936">
    <property type="entry name" value="Cyclophilin-type_PPIase"/>
</dbReference>
<name>A0AA37CGW9_AQUAC</name>
<proteinExistence type="inferred from homology"/>
<dbReference type="Proteomes" id="UP000887212">
    <property type="component" value="Unassembled WGS sequence"/>
</dbReference>
<dbReference type="Proteomes" id="UP000887228">
    <property type="component" value="Unassembled WGS sequence"/>
</dbReference>
<evidence type="ECO:0000256" key="4">
    <source>
        <dbReference type="ARBA" id="ARBA00022490"/>
    </source>
</evidence>
<evidence type="ECO:0000313" key="12">
    <source>
        <dbReference type="Proteomes" id="UP000887228"/>
    </source>
</evidence>
<evidence type="ECO:0000313" key="9">
    <source>
        <dbReference type="EMBL" id="GIZ87970.1"/>
    </source>
</evidence>
<evidence type="ECO:0000256" key="7">
    <source>
        <dbReference type="RuleBase" id="RU363019"/>
    </source>
</evidence>
<dbReference type="InterPro" id="IPR002130">
    <property type="entry name" value="Cyclophilin-type_PPIase_dom"/>
</dbReference>
<dbReference type="PIRSF" id="PIRSF001467">
    <property type="entry name" value="Peptidylpro_ismrse"/>
    <property type="match status" value="1"/>
</dbReference>
<protein>
    <recommendedName>
        <fullName evidence="7">Peptidyl-prolyl cis-trans isomerase</fullName>
        <shortName evidence="7">PPIase</shortName>
        <ecNumber evidence="7">5.2.1.8</ecNumber>
    </recommendedName>
</protein>
<dbReference type="PANTHER" id="PTHR43246">
    <property type="entry name" value="PEPTIDYL-PROLYL CIS-TRANS ISOMERASE CYP38, CHLOROPLASTIC"/>
    <property type="match status" value="1"/>
</dbReference>
<feature type="domain" description="PPIase cyclophilin-type" evidence="8">
    <location>
        <begin position="17"/>
        <end position="181"/>
    </location>
</feature>
<evidence type="ECO:0000313" key="10">
    <source>
        <dbReference type="EMBL" id="GIZ92311.1"/>
    </source>
</evidence>
<dbReference type="InterPro" id="IPR044665">
    <property type="entry name" value="E_coli_cyclophilin_A-like"/>
</dbReference>
<accession>A0AA37CGW9</accession>
<evidence type="ECO:0000256" key="3">
    <source>
        <dbReference type="ARBA" id="ARBA00007365"/>
    </source>
</evidence>
<evidence type="ECO:0000259" key="8">
    <source>
        <dbReference type="PROSITE" id="PS50072"/>
    </source>
</evidence>
<gene>
    <name evidence="9" type="primary">ppiB</name>
    <name evidence="9" type="ORF">KAM435_12970</name>
    <name evidence="10" type="ORF">KAM436_12790</name>
</gene>
<dbReference type="SUPFAM" id="SSF50891">
    <property type="entry name" value="Cyclophilin-like"/>
    <property type="match status" value="1"/>
</dbReference>
<evidence type="ECO:0000256" key="1">
    <source>
        <dbReference type="ARBA" id="ARBA00002388"/>
    </source>
</evidence>
<comment type="catalytic activity">
    <reaction evidence="7">
        <text>[protein]-peptidylproline (omega=180) = [protein]-peptidylproline (omega=0)</text>
        <dbReference type="Rhea" id="RHEA:16237"/>
        <dbReference type="Rhea" id="RHEA-COMP:10747"/>
        <dbReference type="Rhea" id="RHEA-COMP:10748"/>
        <dbReference type="ChEBI" id="CHEBI:83833"/>
        <dbReference type="ChEBI" id="CHEBI:83834"/>
        <dbReference type="EC" id="5.2.1.8"/>
    </reaction>
</comment>
<dbReference type="Pfam" id="PF00160">
    <property type="entry name" value="Pro_isomerase"/>
    <property type="match status" value="1"/>
</dbReference>
<comment type="caution">
    <text evidence="9">The sequence shown here is derived from an EMBL/GenBank/DDBJ whole genome shotgun (WGS) entry which is preliminary data.</text>
</comment>
<dbReference type="EMBL" id="BPMS01000003">
    <property type="protein sequence ID" value="GIZ87970.1"/>
    <property type="molecule type" value="Genomic_DNA"/>
</dbReference>
<sequence length="183" mass="20150">MARTRRRFAGFARIREPISMIKLHTNHGVITLELFADKAPETAANFEQYVRDGHYNGTVFHRVISNFMIQGGGFEPGMKQKPTRAPIKNEANNGLSNKVGTVAMARTMDPHSASAQFFINVADNGFLDHTAPTMQGWGYAVFGQVTEGMDVVEKIKGVATTMKSGHQDVPVEDVVIEKAEVVE</sequence>
<dbReference type="EC" id="5.2.1.8" evidence="7"/>
<dbReference type="InterPro" id="IPR029000">
    <property type="entry name" value="Cyclophilin-like_dom_sf"/>
</dbReference>
<dbReference type="PRINTS" id="PR00153">
    <property type="entry name" value="CSAPPISMRASE"/>
</dbReference>
<dbReference type="Gene3D" id="2.40.100.10">
    <property type="entry name" value="Cyclophilin-like"/>
    <property type="match status" value="1"/>
</dbReference>
<organism evidence="9 11">
    <name type="scientific">Aquipseudomonas alcaligenes</name>
    <name type="common">Pseudomonas alcaligenes</name>
    <dbReference type="NCBI Taxonomy" id="43263"/>
    <lineage>
        <taxon>Bacteria</taxon>
        <taxon>Pseudomonadati</taxon>
        <taxon>Pseudomonadota</taxon>
        <taxon>Gammaproteobacteria</taxon>
        <taxon>Pseudomonadales</taxon>
        <taxon>Pseudomonadaceae</taxon>
        <taxon>Aquipseudomonas</taxon>
    </lineage>
</organism>
<dbReference type="PROSITE" id="PS00170">
    <property type="entry name" value="CSA_PPIASE_1"/>
    <property type="match status" value="1"/>
</dbReference>
<comment type="subcellular location">
    <subcellularLocation>
        <location evidence="2">Cytoplasm</location>
    </subcellularLocation>
</comment>
<dbReference type="GO" id="GO:0003755">
    <property type="term" value="F:peptidyl-prolyl cis-trans isomerase activity"/>
    <property type="evidence" value="ECO:0007669"/>
    <property type="project" value="UniProtKB-UniRule"/>
</dbReference>
<reference evidence="9 12" key="1">
    <citation type="submission" date="2021-07" db="EMBL/GenBank/DDBJ databases">
        <title>Whole genome sequencing of carbapenem-resistant Pseudomonas spp. isolated in Japan.</title>
        <authorList>
            <person name="Suzuki M."/>
            <person name="Maehana S."/>
            <person name="Kitasato H."/>
        </authorList>
    </citation>
    <scope>NUCLEOTIDE SEQUENCE</scope>
    <source>
        <strain evidence="9">KAM435</strain>
        <strain evidence="10 12">KAM436</strain>
    </source>
</reference>
<comment type="function">
    <text evidence="1 7">PPIases accelerate the folding of proteins. It catalyzes the cis-trans isomerization of proline imidic peptide bonds in oligopeptides.</text>
</comment>
<dbReference type="AlphaFoldDB" id="A0AA37CGW9"/>
<evidence type="ECO:0000256" key="2">
    <source>
        <dbReference type="ARBA" id="ARBA00004496"/>
    </source>
</evidence>
<dbReference type="CDD" id="cd01920">
    <property type="entry name" value="cyclophilin_EcCYP_like"/>
    <property type="match status" value="1"/>
</dbReference>
<dbReference type="PROSITE" id="PS50072">
    <property type="entry name" value="CSA_PPIASE_2"/>
    <property type="match status" value="1"/>
</dbReference>
<evidence type="ECO:0000256" key="5">
    <source>
        <dbReference type="ARBA" id="ARBA00023110"/>
    </source>
</evidence>
<keyword evidence="6 7" id="KW-0413">Isomerase</keyword>